<dbReference type="GO" id="GO:0008270">
    <property type="term" value="F:zinc ion binding"/>
    <property type="evidence" value="ECO:0007669"/>
    <property type="project" value="UniProtKB-KW"/>
</dbReference>
<dbReference type="Gene3D" id="4.10.60.10">
    <property type="entry name" value="Zinc finger, CCHC-type"/>
    <property type="match status" value="1"/>
</dbReference>
<dbReference type="EMBL" id="BKCJ011357912">
    <property type="protein sequence ID" value="GFD25096.1"/>
    <property type="molecule type" value="Genomic_DNA"/>
</dbReference>
<feature type="compositionally biased region" description="Polar residues" evidence="2">
    <location>
        <begin position="45"/>
        <end position="59"/>
    </location>
</feature>
<organism evidence="4">
    <name type="scientific">Tanacetum cinerariifolium</name>
    <name type="common">Dalmatian daisy</name>
    <name type="synonym">Chrysanthemum cinerariifolium</name>
    <dbReference type="NCBI Taxonomy" id="118510"/>
    <lineage>
        <taxon>Eukaryota</taxon>
        <taxon>Viridiplantae</taxon>
        <taxon>Streptophyta</taxon>
        <taxon>Embryophyta</taxon>
        <taxon>Tracheophyta</taxon>
        <taxon>Spermatophyta</taxon>
        <taxon>Magnoliopsida</taxon>
        <taxon>eudicotyledons</taxon>
        <taxon>Gunneridae</taxon>
        <taxon>Pentapetalae</taxon>
        <taxon>asterids</taxon>
        <taxon>campanulids</taxon>
        <taxon>Asterales</taxon>
        <taxon>Asteraceae</taxon>
        <taxon>Asteroideae</taxon>
        <taxon>Anthemideae</taxon>
        <taxon>Anthemidinae</taxon>
        <taxon>Tanacetum</taxon>
    </lineage>
</organism>
<keyword evidence="4" id="KW-0378">Hydrolase</keyword>
<dbReference type="GO" id="GO:0016787">
    <property type="term" value="F:hydrolase activity"/>
    <property type="evidence" value="ECO:0007669"/>
    <property type="project" value="UniProtKB-KW"/>
</dbReference>
<accession>A0A699UUR6</accession>
<evidence type="ECO:0000313" key="4">
    <source>
        <dbReference type="EMBL" id="GFD25096.1"/>
    </source>
</evidence>
<keyword evidence="1" id="KW-0862">Zinc</keyword>
<dbReference type="SUPFAM" id="SSF57756">
    <property type="entry name" value="Retrovirus zinc finger-like domains"/>
    <property type="match status" value="1"/>
</dbReference>
<evidence type="ECO:0000256" key="2">
    <source>
        <dbReference type="SAM" id="MobiDB-lite"/>
    </source>
</evidence>
<sequence length="132" mass="15035">GLGYSDVPPPIAQIYSSPKKDLSWIGLFEFADDTITDYNRRSPAIESTSNDTQNKNPSVETVKKPVVRYAELYRKPTKKPTVKGSQRNWNNLKSLQLGNNFVMKKKACFNCGNFNHLAYDCRKREKKGTSRS</sequence>
<feature type="domain" description="CCHC-type" evidence="3">
    <location>
        <begin position="108"/>
        <end position="123"/>
    </location>
</feature>
<protein>
    <submittedName>
        <fullName evidence="4">Ubiquitin hydrolase</fullName>
    </submittedName>
</protein>
<dbReference type="InterPro" id="IPR001878">
    <property type="entry name" value="Znf_CCHC"/>
</dbReference>
<comment type="caution">
    <text evidence="4">The sequence shown here is derived from an EMBL/GenBank/DDBJ whole genome shotgun (WGS) entry which is preliminary data.</text>
</comment>
<dbReference type="Pfam" id="PF00098">
    <property type="entry name" value="zf-CCHC"/>
    <property type="match status" value="1"/>
</dbReference>
<keyword evidence="1" id="KW-0863">Zinc-finger</keyword>
<dbReference type="InterPro" id="IPR036875">
    <property type="entry name" value="Znf_CCHC_sf"/>
</dbReference>
<reference evidence="4" key="1">
    <citation type="journal article" date="2019" name="Sci. Rep.">
        <title>Draft genome of Tanacetum cinerariifolium, the natural source of mosquito coil.</title>
        <authorList>
            <person name="Yamashiro T."/>
            <person name="Shiraishi A."/>
            <person name="Satake H."/>
            <person name="Nakayama K."/>
        </authorList>
    </citation>
    <scope>NUCLEOTIDE SEQUENCE</scope>
</reference>
<evidence type="ECO:0000259" key="3">
    <source>
        <dbReference type="PROSITE" id="PS50158"/>
    </source>
</evidence>
<feature type="non-terminal residue" evidence="4">
    <location>
        <position position="1"/>
    </location>
</feature>
<dbReference type="PROSITE" id="PS50158">
    <property type="entry name" value="ZF_CCHC"/>
    <property type="match status" value="1"/>
</dbReference>
<feature type="region of interest" description="Disordered" evidence="2">
    <location>
        <begin position="41"/>
        <end position="61"/>
    </location>
</feature>
<evidence type="ECO:0000256" key="1">
    <source>
        <dbReference type="PROSITE-ProRule" id="PRU00047"/>
    </source>
</evidence>
<dbReference type="AlphaFoldDB" id="A0A699UUR6"/>
<keyword evidence="1" id="KW-0479">Metal-binding</keyword>
<dbReference type="GO" id="GO:0003676">
    <property type="term" value="F:nucleic acid binding"/>
    <property type="evidence" value="ECO:0007669"/>
    <property type="project" value="InterPro"/>
</dbReference>
<dbReference type="SMART" id="SM00343">
    <property type="entry name" value="ZnF_C2HC"/>
    <property type="match status" value="1"/>
</dbReference>
<name>A0A699UUR6_TANCI</name>
<gene>
    <name evidence="4" type="ORF">Tci_897065</name>
</gene>
<proteinExistence type="predicted"/>